<dbReference type="Gene3D" id="2.40.50.140">
    <property type="entry name" value="Nucleic acid-binding proteins"/>
    <property type="match status" value="1"/>
</dbReference>
<evidence type="ECO:0000256" key="5">
    <source>
        <dbReference type="ARBA" id="ARBA00022695"/>
    </source>
</evidence>
<dbReference type="GO" id="GO:0003910">
    <property type="term" value="F:DNA ligase (ATP) activity"/>
    <property type="evidence" value="ECO:0007669"/>
    <property type="project" value="UniProtKB-EC"/>
</dbReference>
<evidence type="ECO:0000256" key="16">
    <source>
        <dbReference type="ARBA" id="ARBA00023204"/>
    </source>
</evidence>
<dbReference type="InterPro" id="IPR012309">
    <property type="entry name" value="DNA_ligase_ATP-dep_C"/>
</dbReference>
<dbReference type="InterPro" id="IPR033651">
    <property type="entry name" value="PaeLigD_Pol-like"/>
</dbReference>
<dbReference type="AlphaFoldDB" id="A0A242MR22"/>
<dbReference type="InterPro" id="IPR012310">
    <property type="entry name" value="DNA_ligase_ATP-dep_cent"/>
</dbReference>
<evidence type="ECO:0000256" key="11">
    <source>
        <dbReference type="ARBA" id="ARBA00022839"/>
    </source>
</evidence>
<dbReference type="RefSeq" id="WP_306299801.1">
    <property type="nucleotide sequence ID" value="NZ_NBTZ01000075.1"/>
</dbReference>
<keyword evidence="6" id="KW-0540">Nuclease</keyword>
<dbReference type="GO" id="GO:0004527">
    <property type="term" value="F:exonuclease activity"/>
    <property type="evidence" value="ECO:0007669"/>
    <property type="project" value="UniProtKB-KW"/>
</dbReference>
<evidence type="ECO:0000256" key="1">
    <source>
        <dbReference type="ARBA" id="ARBA00001936"/>
    </source>
</evidence>
<evidence type="ECO:0000256" key="3">
    <source>
        <dbReference type="ARBA" id="ARBA00022598"/>
    </source>
</evidence>
<keyword evidence="8" id="KW-0547">Nucleotide-binding</keyword>
<dbReference type="InterPro" id="IPR014146">
    <property type="entry name" value="LigD_ligase_dom"/>
</dbReference>
<evidence type="ECO:0000256" key="20">
    <source>
        <dbReference type="ARBA" id="ARBA00034003"/>
    </source>
</evidence>
<keyword evidence="15" id="KW-0233">DNA recombination</keyword>
<dbReference type="GO" id="GO:0006310">
    <property type="term" value="P:DNA recombination"/>
    <property type="evidence" value="ECO:0007669"/>
    <property type="project" value="UniProtKB-KW"/>
</dbReference>
<dbReference type="Gene3D" id="3.90.920.10">
    <property type="entry name" value="DNA primase, PRIM domain"/>
    <property type="match status" value="1"/>
</dbReference>
<evidence type="ECO:0000256" key="7">
    <source>
        <dbReference type="ARBA" id="ARBA00022723"/>
    </source>
</evidence>
<keyword evidence="16" id="KW-0234">DNA repair</keyword>
<keyword evidence="5" id="KW-0548">Nucleotidyltransferase</keyword>
<keyword evidence="18" id="KW-0511">Multifunctional enzyme</keyword>
<evidence type="ECO:0000256" key="4">
    <source>
        <dbReference type="ARBA" id="ARBA00022679"/>
    </source>
</evidence>
<dbReference type="GO" id="GO:0046872">
    <property type="term" value="F:metal ion binding"/>
    <property type="evidence" value="ECO:0007669"/>
    <property type="project" value="UniProtKB-KW"/>
</dbReference>
<keyword evidence="11" id="KW-0269">Exonuclease</keyword>
<keyword evidence="13" id="KW-0239">DNA-directed DNA polymerase</keyword>
<gene>
    <name evidence="23" type="ORF">PAMC26577_17695</name>
</gene>
<dbReference type="Proteomes" id="UP000195221">
    <property type="component" value="Unassembled WGS sequence"/>
</dbReference>
<dbReference type="PANTHER" id="PTHR42705:SF2">
    <property type="entry name" value="BIFUNCTIONAL NON-HOMOLOGOUS END JOINING PROTEIN LIGD"/>
    <property type="match status" value="1"/>
</dbReference>
<evidence type="ECO:0000256" key="2">
    <source>
        <dbReference type="ARBA" id="ARBA00012727"/>
    </source>
</evidence>
<evidence type="ECO:0000256" key="12">
    <source>
        <dbReference type="ARBA" id="ARBA00022840"/>
    </source>
</evidence>
<dbReference type="GO" id="GO:0003887">
    <property type="term" value="F:DNA-directed DNA polymerase activity"/>
    <property type="evidence" value="ECO:0007669"/>
    <property type="project" value="UniProtKB-KW"/>
</dbReference>
<accession>A0A242MR22</accession>
<reference evidence="23 24" key="1">
    <citation type="submission" date="2017-03" db="EMBL/GenBank/DDBJ databases">
        <title>Genome analysis of strain PAMC 26577.</title>
        <authorList>
            <person name="Oh H.-M."/>
            <person name="Yang J.-A."/>
        </authorList>
    </citation>
    <scope>NUCLEOTIDE SEQUENCE [LARGE SCALE GENOMIC DNA]</scope>
    <source>
        <strain evidence="23 24">PAMC 26577</strain>
    </source>
</reference>
<keyword evidence="10" id="KW-0378">Hydrolase</keyword>
<evidence type="ECO:0000313" key="23">
    <source>
        <dbReference type="EMBL" id="OTP73773.1"/>
    </source>
</evidence>
<dbReference type="SUPFAM" id="SSF56091">
    <property type="entry name" value="DNA ligase/mRNA capping enzyme, catalytic domain"/>
    <property type="match status" value="1"/>
</dbReference>
<evidence type="ECO:0000256" key="8">
    <source>
        <dbReference type="ARBA" id="ARBA00022741"/>
    </source>
</evidence>
<evidence type="ECO:0000256" key="18">
    <source>
        <dbReference type="ARBA" id="ARBA00023268"/>
    </source>
</evidence>
<proteinExistence type="predicted"/>
<evidence type="ECO:0000256" key="10">
    <source>
        <dbReference type="ARBA" id="ARBA00022801"/>
    </source>
</evidence>
<evidence type="ECO:0000256" key="13">
    <source>
        <dbReference type="ARBA" id="ARBA00022932"/>
    </source>
</evidence>
<sequence length="656" mass="72985">MPGRWSTTQKRKRPVANDPPGAMPSIIEPELATLASRPPASGDWSYEIKYDGYRMLIRIEGGSVRLFTRNGHDWTDRMPKLRAAVESVPVENAWLDGEAVVLNASGMPDFNALQNAFDRRSTAKIVIFLFDILWLNGDDVRSEPLRARRQLLHELLDAVHDPLIRYSADFAEDPQSLVASACKMNLEGIIGKRGDAPYRSGRSTNWVKLKCNLRQEFVIAGISRNKGAKSGVRSLLLGVYDARGVLHYAGNVAPSVKASRNDAISKRIEPLKQKRAAFSVAPEPDQDRDYIWLKPELVCEVSFLEWTPSGEIRHAVFYAMREDKPARAVVKEQGAVIPGEEATPDDLRSSRERTGTKGSVFIANIKVTNPARVVDGTSGKTKVEIARYYDDISEWALPYLHNRPLTLVRAPDGINGELFFQKHSERVRIPGVEELPVELHPRHPPLLVANNAESLVGLAQMSVVELHSWNAVAPDLTHPDRVIFDLDPDPSLPWSAMLDAASLTKLVLDEIGLKSFAKTSGGKGFHIVVPLTRKQSWAEVKRFSQALAQHMAKVLPDHFSAVLGPRNRVGKIFIDYLRNSCGASTVAPFSVRARPGLAVSMPIAWDELKDVTAGDQWSMSAAVARQRSLNADPWDDYWRTRQGITVAMQRAIGMRR</sequence>
<feature type="region of interest" description="Disordered" evidence="21">
    <location>
        <begin position="1"/>
        <end position="24"/>
    </location>
</feature>
<evidence type="ECO:0000256" key="14">
    <source>
        <dbReference type="ARBA" id="ARBA00023125"/>
    </source>
</evidence>
<evidence type="ECO:0000256" key="6">
    <source>
        <dbReference type="ARBA" id="ARBA00022722"/>
    </source>
</evidence>
<evidence type="ECO:0000259" key="22">
    <source>
        <dbReference type="PROSITE" id="PS50160"/>
    </source>
</evidence>
<keyword evidence="3 23" id="KW-0436">Ligase</keyword>
<keyword evidence="14" id="KW-0238">DNA-binding</keyword>
<evidence type="ECO:0000256" key="19">
    <source>
        <dbReference type="ARBA" id="ARBA00029943"/>
    </source>
</evidence>
<evidence type="ECO:0000313" key="24">
    <source>
        <dbReference type="Proteomes" id="UP000195221"/>
    </source>
</evidence>
<comment type="catalytic activity">
    <reaction evidence="20">
        <text>ATP + (deoxyribonucleotide)n-3'-hydroxyl + 5'-phospho-(deoxyribonucleotide)m = (deoxyribonucleotide)n+m + AMP + diphosphate.</text>
        <dbReference type="EC" id="6.5.1.1"/>
    </reaction>
</comment>
<keyword evidence="7" id="KW-0479">Metal-binding</keyword>
<dbReference type="SUPFAM" id="SSF50249">
    <property type="entry name" value="Nucleic acid-binding proteins"/>
    <property type="match status" value="1"/>
</dbReference>
<dbReference type="NCBIfam" id="TIGR02779">
    <property type="entry name" value="NHEJ_ligase_lig"/>
    <property type="match status" value="1"/>
</dbReference>
<evidence type="ECO:0000256" key="17">
    <source>
        <dbReference type="ARBA" id="ARBA00023211"/>
    </source>
</evidence>
<dbReference type="Pfam" id="PF21686">
    <property type="entry name" value="LigD_Prim-Pol"/>
    <property type="match status" value="1"/>
</dbReference>
<keyword evidence="4" id="KW-0808">Transferase</keyword>
<evidence type="ECO:0000256" key="15">
    <source>
        <dbReference type="ARBA" id="ARBA00023172"/>
    </source>
</evidence>
<keyword evidence="12" id="KW-0067">ATP-binding</keyword>
<dbReference type="InterPro" id="IPR014145">
    <property type="entry name" value="LigD_pol_dom"/>
</dbReference>
<dbReference type="InterPro" id="IPR014143">
    <property type="entry name" value="NHEJ_ligase_prk"/>
</dbReference>
<comment type="cofactor">
    <cofactor evidence="1">
        <name>Mn(2+)</name>
        <dbReference type="ChEBI" id="CHEBI:29035"/>
    </cofactor>
</comment>
<dbReference type="Pfam" id="PF04679">
    <property type="entry name" value="DNA_ligase_A_C"/>
    <property type="match status" value="1"/>
</dbReference>
<evidence type="ECO:0000256" key="9">
    <source>
        <dbReference type="ARBA" id="ARBA00022763"/>
    </source>
</evidence>
<organism evidence="23 24">
    <name type="scientific">Caballeronia sordidicola</name>
    <name type="common">Burkholderia sordidicola</name>
    <dbReference type="NCBI Taxonomy" id="196367"/>
    <lineage>
        <taxon>Bacteria</taxon>
        <taxon>Pseudomonadati</taxon>
        <taxon>Pseudomonadota</taxon>
        <taxon>Betaproteobacteria</taxon>
        <taxon>Burkholderiales</taxon>
        <taxon>Burkholderiaceae</taxon>
        <taxon>Caballeronia</taxon>
    </lineage>
</organism>
<dbReference type="Gene3D" id="3.30.1490.70">
    <property type="match status" value="1"/>
</dbReference>
<dbReference type="GO" id="GO:0005524">
    <property type="term" value="F:ATP binding"/>
    <property type="evidence" value="ECO:0007669"/>
    <property type="project" value="UniProtKB-KW"/>
</dbReference>
<dbReference type="PROSITE" id="PS50160">
    <property type="entry name" value="DNA_LIGASE_A3"/>
    <property type="match status" value="1"/>
</dbReference>
<dbReference type="NCBIfam" id="TIGR02778">
    <property type="entry name" value="ligD_pol"/>
    <property type="match status" value="1"/>
</dbReference>
<dbReference type="Pfam" id="PF01068">
    <property type="entry name" value="DNA_ligase_A_M"/>
    <property type="match status" value="1"/>
</dbReference>
<dbReference type="InterPro" id="IPR052171">
    <property type="entry name" value="NHEJ_LigD"/>
</dbReference>
<dbReference type="EMBL" id="NBTZ01000075">
    <property type="protein sequence ID" value="OTP73773.1"/>
    <property type="molecule type" value="Genomic_DNA"/>
</dbReference>
<dbReference type="PANTHER" id="PTHR42705">
    <property type="entry name" value="BIFUNCTIONAL NON-HOMOLOGOUS END JOINING PROTEIN LIGD"/>
    <property type="match status" value="1"/>
</dbReference>
<keyword evidence="17" id="KW-0464">Manganese</keyword>
<dbReference type="CDD" id="cd07906">
    <property type="entry name" value="Adenylation_DNA_ligase_LigD_LigC"/>
    <property type="match status" value="1"/>
</dbReference>
<dbReference type="CDD" id="cd04862">
    <property type="entry name" value="PaeLigD_Pol_like"/>
    <property type="match status" value="1"/>
</dbReference>
<comment type="caution">
    <text evidence="23">The sequence shown here is derived from an EMBL/GenBank/DDBJ whole genome shotgun (WGS) entry which is preliminary data.</text>
</comment>
<protein>
    <recommendedName>
        <fullName evidence="2">DNA ligase (ATP)</fullName>
        <ecNumber evidence="2">6.5.1.1</ecNumber>
    </recommendedName>
    <alternativeName>
        <fullName evidence="19">NHEJ DNA polymerase</fullName>
    </alternativeName>
</protein>
<dbReference type="CDD" id="cd07971">
    <property type="entry name" value="OBF_DNA_ligase_LigD"/>
    <property type="match status" value="1"/>
</dbReference>
<name>A0A242MR22_CABSO</name>
<dbReference type="EC" id="6.5.1.1" evidence="2"/>
<evidence type="ECO:0000256" key="21">
    <source>
        <dbReference type="SAM" id="MobiDB-lite"/>
    </source>
</evidence>
<dbReference type="NCBIfam" id="TIGR02776">
    <property type="entry name" value="NHEJ_ligase_prk"/>
    <property type="match status" value="1"/>
</dbReference>
<dbReference type="GO" id="GO:0003677">
    <property type="term" value="F:DNA binding"/>
    <property type="evidence" value="ECO:0007669"/>
    <property type="project" value="UniProtKB-KW"/>
</dbReference>
<feature type="domain" description="ATP-dependent DNA ligase family profile" evidence="22">
    <location>
        <begin position="118"/>
        <end position="244"/>
    </location>
</feature>
<dbReference type="GO" id="GO:0006281">
    <property type="term" value="P:DNA repair"/>
    <property type="evidence" value="ECO:0007669"/>
    <property type="project" value="UniProtKB-KW"/>
</dbReference>
<dbReference type="Gene3D" id="3.30.470.30">
    <property type="entry name" value="DNA ligase/mRNA capping enzyme"/>
    <property type="match status" value="1"/>
</dbReference>
<keyword evidence="9" id="KW-0227">DNA damage</keyword>
<dbReference type="InterPro" id="IPR012340">
    <property type="entry name" value="NA-bd_OB-fold"/>
</dbReference>